<evidence type="ECO:0000256" key="5">
    <source>
        <dbReference type="ARBA" id="ARBA00022448"/>
    </source>
</evidence>
<reference evidence="16" key="1">
    <citation type="submission" date="2023-05" db="EMBL/GenBank/DDBJ databases">
        <authorList>
            <person name="Stuckert A."/>
        </authorList>
    </citation>
    <scope>NUCLEOTIDE SEQUENCE</scope>
</reference>
<dbReference type="InterPro" id="IPR040335">
    <property type="entry name" value="MVB12A"/>
</dbReference>
<protein>
    <recommendedName>
        <fullName evidence="4">Multivesicular body subunit 12A</fullName>
    </recommendedName>
    <alternativeName>
        <fullName evidence="12">ESCRT-I complex subunit MVB12A</fullName>
    </alternativeName>
    <alternativeName>
        <fullName evidence="11">Protein FAM125A</fullName>
    </alternativeName>
</protein>
<dbReference type="InterPro" id="IPR018798">
    <property type="entry name" value="MVB12A/B"/>
</dbReference>
<keyword evidence="9" id="KW-0729">SH3-binding</keyword>
<gene>
    <name evidence="16" type="ORF">SPARVUS_LOCUS16141147</name>
</gene>
<proteinExistence type="inferred from homology"/>
<feature type="domain" description="MABP" evidence="15">
    <location>
        <begin position="5"/>
        <end position="147"/>
    </location>
</feature>
<name>A0ABN9HLM8_9NEOB</name>
<dbReference type="PANTHER" id="PTHR31612:SF2">
    <property type="entry name" value="MULTIVESICULAR BODY SUBUNIT 12A"/>
    <property type="match status" value="1"/>
</dbReference>
<evidence type="ECO:0000256" key="4">
    <source>
        <dbReference type="ARBA" id="ARBA00017653"/>
    </source>
</evidence>
<keyword evidence="17" id="KW-1185">Reference proteome</keyword>
<evidence type="ECO:0000256" key="13">
    <source>
        <dbReference type="SAM" id="MobiDB-lite"/>
    </source>
</evidence>
<evidence type="ECO:0000256" key="9">
    <source>
        <dbReference type="ARBA" id="ARBA00023036"/>
    </source>
</evidence>
<feature type="region of interest" description="Disordered" evidence="13">
    <location>
        <begin position="152"/>
        <end position="191"/>
    </location>
</feature>
<evidence type="ECO:0000256" key="6">
    <source>
        <dbReference type="ARBA" id="ARBA00022490"/>
    </source>
</evidence>
<dbReference type="Gene3D" id="2.100.10.50">
    <property type="match status" value="1"/>
</dbReference>
<keyword evidence="7" id="KW-0967">Endosome</keyword>
<evidence type="ECO:0000256" key="10">
    <source>
        <dbReference type="ARBA" id="ARBA00023136"/>
    </source>
</evidence>
<dbReference type="Proteomes" id="UP001162483">
    <property type="component" value="Unassembled WGS sequence"/>
</dbReference>
<evidence type="ECO:0000256" key="8">
    <source>
        <dbReference type="ARBA" id="ARBA00022927"/>
    </source>
</evidence>
<evidence type="ECO:0000256" key="1">
    <source>
        <dbReference type="ARBA" id="ARBA00004496"/>
    </source>
</evidence>
<dbReference type="Pfam" id="PF10240">
    <property type="entry name" value="DUF2464"/>
    <property type="match status" value="1"/>
</dbReference>
<comment type="similarity">
    <text evidence="3">Belongs to the MVB12 family.</text>
</comment>
<comment type="subcellular location">
    <subcellularLocation>
        <location evidence="1">Cytoplasm</location>
    </subcellularLocation>
    <subcellularLocation>
        <location evidence="2">Late endosome membrane</location>
        <topology evidence="2">Peripheral membrane protein</topology>
    </subcellularLocation>
</comment>
<keyword evidence="5" id="KW-0813">Transport</keyword>
<accession>A0ABN9HLM8</accession>
<evidence type="ECO:0000313" key="16">
    <source>
        <dbReference type="EMBL" id="CAI9621397.1"/>
    </source>
</evidence>
<keyword evidence="10" id="KW-0472">Membrane</keyword>
<comment type="caution">
    <text evidence="16">The sequence shown here is derived from an EMBL/GenBank/DDBJ whole genome shotgun (WGS) entry which is preliminary data.</text>
</comment>
<keyword evidence="6" id="KW-0963">Cytoplasm</keyword>
<evidence type="ECO:0000256" key="12">
    <source>
        <dbReference type="ARBA" id="ARBA00033024"/>
    </source>
</evidence>
<dbReference type="PROSITE" id="PS51497">
    <property type="entry name" value="UMA"/>
    <property type="match status" value="1"/>
</dbReference>
<dbReference type="PANTHER" id="PTHR31612">
    <property type="entry name" value="MULTIVESICULAR BODY SUBUNIT 12A"/>
    <property type="match status" value="1"/>
</dbReference>
<evidence type="ECO:0000259" key="15">
    <source>
        <dbReference type="PROSITE" id="PS51498"/>
    </source>
</evidence>
<feature type="compositionally biased region" description="Polar residues" evidence="13">
    <location>
        <begin position="170"/>
        <end position="182"/>
    </location>
</feature>
<dbReference type="EMBL" id="CATNWA010021110">
    <property type="protein sequence ID" value="CAI9621397.1"/>
    <property type="molecule type" value="Genomic_DNA"/>
</dbReference>
<dbReference type="InterPro" id="IPR023341">
    <property type="entry name" value="MABP"/>
</dbReference>
<organism evidence="16 17">
    <name type="scientific">Staurois parvus</name>
    <dbReference type="NCBI Taxonomy" id="386267"/>
    <lineage>
        <taxon>Eukaryota</taxon>
        <taxon>Metazoa</taxon>
        <taxon>Chordata</taxon>
        <taxon>Craniata</taxon>
        <taxon>Vertebrata</taxon>
        <taxon>Euteleostomi</taxon>
        <taxon>Amphibia</taxon>
        <taxon>Batrachia</taxon>
        <taxon>Anura</taxon>
        <taxon>Neobatrachia</taxon>
        <taxon>Ranoidea</taxon>
        <taxon>Ranidae</taxon>
        <taxon>Staurois</taxon>
    </lineage>
</organism>
<evidence type="ECO:0000256" key="7">
    <source>
        <dbReference type="ARBA" id="ARBA00022753"/>
    </source>
</evidence>
<dbReference type="InterPro" id="IPR023340">
    <property type="entry name" value="UMA"/>
</dbReference>
<sequence>MEGNSKPLTGLAWTSGQSLCPKGHNIIVATVEGASANFLKGFNQKSALYLTCTTESTSENIEQVIADVMILNEKSPLPVGYAFIGEYIDPKITVPKKKRFCMKLTPIHTTESAIADLKLTVKNKSLGAPYTRLGEMSGLALWCKKVPVTAPKPTPKPRNITTGVRGLSLDNENPAQPVTNQAPVPKLSRGPSITEHPTYESNVYGISAVDGIPFTIHPMFDSIIVEPSIISPSFHDLRIKTLADIENEYNYGFVVERTACTR</sequence>
<evidence type="ECO:0000313" key="17">
    <source>
        <dbReference type="Proteomes" id="UP001162483"/>
    </source>
</evidence>
<dbReference type="PROSITE" id="PS51498">
    <property type="entry name" value="MABP"/>
    <property type="match status" value="1"/>
</dbReference>
<evidence type="ECO:0000256" key="2">
    <source>
        <dbReference type="ARBA" id="ARBA00004633"/>
    </source>
</evidence>
<evidence type="ECO:0000259" key="14">
    <source>
        <dbReference type="PROSITE" id="PS51497"/>
    </source>
</evidence>
<evidence type="ECO:0000256" key="11">
    <source>
        <dbReference type="ARBA" id="ARBA00033002"/>
    </source>
</evidence>
<feature type="domain" description="UMA" evidence="14">
    <location>
        <begin position="209"/>
        <end position="260"/>
    </location>
</feature>
<keyword evidence="8" id="KW-0653">Protein transport</keyword>
<evidence type="ECO:0000256" key="3">
    <source>
        <dbReference type="ARBA" id="ARBA00010432"/>
    </source>
</evidence>